<protein>
    <submittedName>
        <fullName evidence="2">Uncharacterized protein</fullName>
    </submittedName>
</protein>
<comment type="caution">
    <text evidence="2">The sequence shown here is derived from an EMBL/GenBank/DDBJ whole genome shotgun (WGS) entry which is preliminary data.</text>
</comment>
<keyword evidence="1" id="KW-0472">Membrane</keyword>
<reference evidence="2 3" key="1">
    <citation type="submission" date="2019-08" db="EMBL/GenBank/DDBJ databases">
        <title>The genome of the soybean aphid Biotype 1, its phylome, world population structure and adaptation to the North American continent.</title>
        <authorList>
            <person name="Giordano R."/>
            <person name="Donthu R.K."/>
            <person name="Hernandez A.G."/>
            <person name="Wright C.L."/>
            <person name="Zimin A.V."/>
        </authorList>
    </citation>
    <scope>NUCLEOTIDE SEQUENCE [LARGE SCALE GENOMIC DNA]</scope>
    <source>
        <tissue evidence="2">Whole aphids</tissue>
    </source>
</reference>
<evidence type="ECO:0000256" key="1">
    <source>
        <dbReference type="SAM" id="Phobius"/>
    </source>
</evidence>
<dbReference type="EMBL" id="VYZN01000079">
    <property type="protein sequence ID" value="KAE9523483.1"/>
    <property type="molecule type" value="Genomic_DNA"/>
</dbReference>
<evidence type="ECO:0000313" key="2">
    <source>
        <dbReference type="EMBL" id="KAE9523483.1"/>
    </source>
</evidence>
<name>A0A6G0SYN5_APHGL</name>
<accession>A0A6G0SYN5</accession>
<dbReference type="AlphaFoldDB" id="A0A6G0SYN5"/>
<organism evidence="2 3">
    <name type="scientific">Aphis glycines</name>
    <name type="common">Soybean aphid</name>
    <dbReference type="NCBI Taxonomy" id="307491"/>
    <lineage>
        <taxon>Eukaryota</taxon>
        <taxon>Metazoa</taxon>
        <taxon>Ecdysozoa</taxon>
        <taxon>Arthropoda</taxon>
        <taxon>Hexapoda</taxon>
        <taxon>Insecta</taxon>
        <taxon>Pterygota</taxon>
        <taxon>Neoptera</taxon>
        <taxon>Paraneoptera</taxon>
        <taxon>Hemiptera</taxon>
        <taxon>Sternorrhyncha</taxon>
        <taxon>Aphidomorpha</taxon>
        <taxon>Aphidoidea</taxon>
        <taxon>Aphididae</taxon>
        <taxon>Aphidini</taxon>
        <taxon>Aphis</taxon>
        <taxon>Aphis</taxon>
    </lineage>
</organism>
<sequence length="175" mass="20446">MMLLTMAPDFSSYIKAASFSFNSLHFLTKPKYYCIVFFQTLIYQKVRNENLLYIDCKFDRFCGLSWRNKLLESVHIYLFELVPQFCGYFVRVLLLLLFVHQSSPLASQSLTVLCGFFDGYTAHQCVLKPILKSSQSHGNKRVKSDKIKRIEITSKAILWVNIILFMLSIMFLQNQ</sequence>
<keyword evidence="1" id="KW-0812">Transmembrane</keyword>
<keyword evidence="3" id="KW-1185">Reference proteome</keyword>
<feature type="transmembrane region" description="Helical" evidence="1">
    <location>
        <begin position="156"/>
        <end position="173"/>
    </location>
</feature>
<proteinExistence type="predicted"/>
<gene>
    <name evidence="2" type="ORF">AGLY_016035</name>
</gene>
<keyword evidence="1" id="KW-1133">Transmembrane helix</keyword>
<evidence type="ECO:0000313" key="3">
    <source>
        <dbReference type="Proteomes" id="UP000475862"/>
    </source>
</evidence>
<dbReference type="Proteomes" id="UP000475862">
    <property type="component" value="Unassembled WGS sequence"/>
</dbReference>